<evidence type="ECO:0000256" key="9">
    <source>
        <dbReference type="ARBA" id="ARBA00023128"/>
    </source>
</evidence>
<evidence type="ECO:0000256" key="1">
    <source>
        <dbReference type="ARBA" id="ARBA00004173"/>
    </source>
</evidence>
<keyword evidence="5" id="KW-0810">Translation regulation</keyword>
<dbReference type="InterPro" id="IPR055063">
    <property type="entry name" value="Rib_mS39_PPR"/>
</dbReference>
<name>A0A8D0TIX1_PIG</name>
<dbReference type="PANTHER" id="PTHR16276:SF1">
    <property type="entry name" value="SMALL RIBOSOMAL SUBUNIT PROTEIN MS39"/>
    <property type="match status" value="1"/>
</dbReference>
<dbReference type="Gene3D" id="1.25.40.10">
    <property type="entry name" value="Tetratricopeptide repeat domain"/>
    <property type="match status" value="1"/>
</dbReference>
<proteinExistence type="inferred from homology"/>
<dbReference type="AlphaFoldDB" id="A0A8D0TIX1"/>
<keyword evidence="6" id="KW-0694">RNA-binding</keyword>
<dbReference type="GO" id="GO:0032543">
    <property type="term" value="P:mitochondrial translation"/>
    <property type="evidence" value="ECO:0007669"/>
    <property type="project" value="InterPro"/>
</dbReference>
<evidence type="ECO:0000313" key="13">
    <source>
        <dbReference type="Ensembl" id="ENSSSCP00025047293.1"/>
    </source>
</evidence>
<dbReference type="GO" id="GO:0005840">
    <property type="term" value="C:ribosome"/>
    <property type="evidence" value="ECO:0007669"/>
    <property type="project" value="UniProtKB-KW"/>
</dbReference>
<evidence type="ECO:0000313" key="14">
    <source>
        <dbReference type="Proteomes" id="UP000694727"/>
    </source>
</evidence>
<dbReference type="InterPro" id="IPR037387">
    <property type="entry name" value="PTCD3"/>
</dbReference>
<dbReference type="GO" id="GO:0005739">
    <property type="term" value="C:mitochondrion"/>
    <property type="evidence" value="ECO:0007669"/>
    <property type="project" value="UniProtKB-SubCell"/>
</dbReference>
<comment type="similarity">
    <text evidence="2">Belongs to the mitochondrion-specific ribosomal protein mS39 family.</text>
</comment>
<accession>A0A8D0TIX1</accession>
<evidence type="ECO:0000256" key="12">
    <source>
        <dbReference type="SAM" id="MobiDB-lite"/>
    </source>
</evidence>
<evidence type="ECO:0000256" key="2">
    <source>
        <dbReference type="ARBA" id="ARBA00008551"/>
    </source>
</evidence>
<reference evidence="13" key="1">
    <citation type="submission" date="2025-08" db="UniProtKB">
        <authorList>
            <consortium name="Ensembl"/>
        </authorList>
    </citation>
    <scope>IDENTIFICATION</scope>
</reference>
<dbReference type="GO" id="GO:0006417">
    <property type="term" value="P:regulation of translation"/>
    <property type="evidence" value="ECO:0007669"/>
    <property type="project" value="UniProtKB-KW"/>
</dbReference>
<evidence type="ECO:0000256" key="6">
    <source>
        <dbReference type="ARBA" id="ARBA00022884"/>
    </source>
</evidence>
<feature type="compositionally biased region" description="Acidic residues" evidence="12">
    <location>
        <begin position="576"/>
        <end position="590"/>
    </location>
</feature>
<dbReference type="Pfam" id="PF22330">
    <property type="entry name" value="Rib_mS39_PPR"/>
    <property type="match status" value="1"/>
</dbReference>
<evidence type="ECO:0000256" key="11">
    <source>
        <dbReference type="ARBA" id="ARBA00035134"/>
    </source>
</evidence>
<dbReference type="PANTHER" id="PTHR16276">
    <property type="entry name" value="PENTATRICOPEPTIDE REPEAT DOMAIN-CONTAINING PROTEIN 3"/>
    <property type="match status" value="1"/>
</dbReference>
<gene>
    <name evidence="13" type="primary">PTCD3</name>
</gene>
<evidence type="ECO:0000256" key="5">
    <source>
        <dbReference type="ARBA" id="ARBA00022845"/>
    </source>
</evidence>
<dbReference type="FunFam" id="1.25.40.10:FF:000420">
    <property type="entry name" value="Pentatricopeptide repeat domain-containing protein 3, mitochondrial"/>
    <property type="match status" value="1"/>
</dbReference>
<dbReference type="InterPro" id="IPR002885">
    <property type="entry name" value="PPR_rpt"/>
</dbReference>
<dbReference type="GO" id="GO:0043024">
    <property type="term" value="F:ribosomal small subunit binding"/>
    <property type="evidence" value="ECO:0007669"/>
    <property type="project" value="InterPro"/>
</dbReference>
<feature type="region of interest" description="Disordered" evidence="12">
    <location>
        <begin position="565"/>
        <end position="590"/>
    </location>
</feature>
<evidence type="ECO:0000256" key="8">
    <source>
        <dbReference type="ARBA" id="ARBA00022980"/>
    </source>
</evidence>
<dbReference type="InterPro" id="IPR011990">
    <property type="entry name" value="TPR-like_helical_dom_sf"/>
</dbReference>
<evidence type="ECO:0000256" key="10">
    <source>
        <dbReference type="ARBA" id="ARBA00023274"/>
    </source>
</evidence>
<organism evidence="13 14">
    <name type="scientific">Sus scrofa</name>
    <name type="common">Pig</name>
    <dbReference type="NCBI Taxonomy" id="9823"/>
    <lineage>
        <taxon>Eukaryota</taxon>
        <taxon>Metazoa</taxon>
        <taxon>Chordata</taxon>
        <taxon>Craniata</taxon>
        <taxon>Vertebrata</taxon>
        <taxon>Euteleostomi</taxon>
        <taxon>Mammalia</taxon>
        <taxon>Eutheria</taxon>
        <taxon>Laurasiatheria</taxon>
        <taxon>Artiodactyla</taxon>
        <taxon>Suina</taxon>
        <taxon>Suidae</taxon>
        <taxon>Sus</taxon>
    </lineage>
</organism>
<dbReference type="Ensembl" id="ENSSSCT00025105702.1">
    <property type="protein sequence ID" value="ENSSSCP00025047293.1"/>
    <property type="gene ID" value="ENSSSCG00025076191.1"/>
</dbReference>
<sequence>MAAVASARWLGVRSGLCLPLTGRRVGPCGRTPRSRFYSGSAAHPEVEGANVTGIEEVVIPKKKTWDKVAILQALASTVHRDSTAAPYVFQDDPYLIPTSSVESHSFLLAKKSGENAAKFIINSYPKYFQKDIAEPHIPCLMPEYFEPQIEDVSEAALQERIKLRKVKASVDMFDQLLQAGTTVSLETTNSLLDLLCYYGNQEPSANYNFQQREQSEELDLLKQMVTQNVKPNLQTFNTILKCLRRFYAFGKLPALQTLREMKAIGIEPSLATYHYVIQLFYQHESPSKGSSLIIYDIMNEVMGKRFSPRDPDDDMFFQSAMRVCSSLRDLELAYQVHGLLNTGDNWKLIGSDHRRNFYYSKFFNLLCFMEQIDVTLKWYKDLIPSVFFPHSQTMIDLLQALDVANRLDMVPQIWKDSKEYGHTFRNELKEEILMLMARDQHPPELQVAFADCAADIKSTYESQDARQTAPEWPASSLNYVAVLFLRAGRTQEAWKMLGLFRKHNKIPRAELLNEFLDSAKASSSPAQAIELVKLASAFSLPVCEGLTRRVMAEFTLTREQREALGELTALTSDSSSDSDSDSDSDISEGK</sequence>
<evidence type="ECO:0000256" key="4">
    <source>
        <dbReference type="ARBA" id="ARBA00022737"/>
    </source>
</evidence>
<dbReference type="GO" id="GO:1990904">
    <property type="term" value="C:ribonucleoprotein complex"/>
    <property type="evidence" value="ECO:0007669"/>
    <property type="project" value="UniProtKB-KW"/>
</dbReference>
<keyword evidence="7" id="KW-0809">Transit peptide</keyword>
<protein>
    <recommendedName>
        <fullName evidence="11">Small ribosomal subunit protein mS39</fullName>
    </recommendedName>
</protein>
<keyword evidence="4" id="KW-0677">Repeat</keyword>
<evidence type="ECO:0000256" key="3">
    <source>
        <dbReference type="ARBA" id="ARBA00022730"/>
    </source>
</evidence>
<dbReference type="Proteomes" id="UP000694727">
    <property type="component" value="Unplaced"/>
</dbReference>
<keyword evidence="9" id="KW-0496">Mitochondrion</keyword>
<keyword evidence="10" id="KW-0687">Ribonucleoprotein</keyword>
<keyword evidence="8" id="KW-0689">Ribosomal protein</keyword>
<dbReference type="Pfam" id="PF13812">
    <property type="entry name" value="PPR_3"/>
    <property type="match status" value="1"/>
</dbReference>
<comment type="subcellular location">
    <subcellularLocation>
        <location evidence="1">Mitochondrion</location>
    </subcellularLocation>
</comment>
<dbReference type="GO" id="GO:0019843">
    <property type="term" value="F:rRNA binding"/>
    <property type="evidence" value="ECO:0007669"/>
    <property type="project" value="UniProtKB-KW"/>
</dbReference>
<evidence type="ECO:0000256" key="7">
    <source>
        <dbReference type="ARBA" id="ARBA00022946"/>
    </source>
</evidence>
<keyword evidence="3" id="KW-0699">rRNA-binding</keyword>